<keyword evidence="2" id="KW-1185">Reference proteome</keyword>
<dbReference type="AlphaFoldDB" id="A0A1P8UVR5"/>
<dbReference type="InterPro" id="IPR027417">
    <property type="entry name" value="P-loop_NTPase"/>
</dbReference>
<evidence type="ECO:0000313" key="1">
    <source>
        <dbReference type="EMBL" id="APZ53487.1"/>
    </source>
</evidence>
<organism evidence="1 2">
    <name type="scientific">Salipiger abyssi</name>
    <dbReference type="NCBI Taxonomy" id="1250539"/>
    <lineage>
        <taxon>Bacteria</taxon>
        <taxon>Pseudomonadati</taxon>
        <taxon>Pseudomonadota</taxon>
        <taxon>Alphaproteobacteria</taxon>
        <taxon>Rhodobacterales</taxon>
        <taxon>Roseobacteraceae</taxon>
        <taxon>Salipiger</taxon>
    </lineage>
</organism>
<protein>
    <recommendedName>
        <fullName evidence="3">Sulfotransferase family protein</fullName>
    </recommendedName>
</protein>
<dbReference type="SUPFAM" id="SSF52540">
    <property type="entry name" value="P-loop containing nucleoside triphosphate hydrolases"/>
    <property type="match status" value="1"/>
</dbReference>
<dbReference type="KEGG" id="paby:Ga0080574_TMP3153"/>
<dbReference type="EMBL" id="CP015093">
    <property type="protein sequence ID" value="APZ53487.1"/>
    <property type="molecule type" value="Genomic_DNA"/>
</dbReference>
<evidence type="ECO:0008006" key="3">
    <source>
        <dbReference type="Google" id="ProtNLM"/>
    </source>
</evidence>
<dbReference type="OrthoDB" id="7762993at2"/>
<dbReference type="STRING" id="1250539.Ga0080574_TMP3153"/>
<dbReference type="Proteomes" id="UP000187059">
    <property type="component" value="Chromosome"/>
</dbReference>
<accession>A0A1P8UVR5</accession>
<gene>
    <name evidence="1" type="ORF">Ga0080574_TMP3153</name>
</gene>
<name>A0A1P8UVR5_9RHOB</name>
<sequence>MTALPLFGSSQRVQPWTGPSRLVLHCGFRKTGTTFIQDVLRDNAAKLPEGFAASPRETLTRGWRRAVADDIRKRNRATARELQREAQLLRAAIAAMPAKTALISDENLFGTDVVAPDGATIFELAAHYIPMLETALAGAPLELVFYTRDMGKWLRSAWGQAVKRKGETADFDTWAARQPALDWESGIATIRAAVTSPVTVYAMEDDLAGEAPLMGRALFRHAGLDDATVATFDLPDASNTALPAGAMDLMRKLNGLGLSPKDRRAVSQLVEDNPEVFRR</sequence>
<dbReference type="RefSeq" id="WP_076701811.1">
    <property type="nucleotide sequence ID" value="NZ_CP015093.1"/>
</dbReference>
<proteinExistence type="predicted"/>
<evidence type="ECO:0000313" key="2">
    <source>
        <dbReference type="Proteomes" id="UP000187059"/>
    </source>
</evidence>
<reference evidence="1 2" key="1">
    <citation type="submission" date="2016-04" db="EMBL/GenBank/DDBJ databases">
        <title>Deep-sea bacteria in the southern Pacific.</title>
        <authorList>
            <person name="Tang K."/>
        </authorList>
    </citation>
    <scope>NUCLEOTIDE SEQUENCE [LARGE SCALE GENOMIC DNA]</scope>
    <source>
        <strain evidence="1 2">JLT2014</strain>
    </source>
</reference>